<accession>A0A6J1SQG2</accession>
<reference evidence="3" key="1">
    <citation type="submission" date="2025-08" db="UniProtKB">
        <authorList>
            <consortium name="RefSeq"/>
        </authorList>
    </citation>
    <scope>IDENTIFICATION</scope>
    <source>
        <tissue evidence="3">Whole organism</tissue>
    </source>
</reference>
<feature type="region of interest" description="Disordered" evidence="1">
    <location>
        <begin position="15"/>
        <end position="39"/>
    </location>
</feature>
<name>A0A6J1SQG2_FRAOC</name>
<evidence type="ECO:0000313" key="3">
    <source>
        <dbReference type="RefSeq" id="XP_026283048.1"/>
    </source>
</evidence>
<keyword evidence="2" id="KW-1185">Reference proteome</keyword>
<dbReference type="Proteomes" id="UP000504606">
    <property type="component" value="Unplaced"/>
</dbReference>
<dbReference type="AlphaFoldDB" id="A0A6J1SQG2"/>
<organism evidence="2 3">
    <name type="scientific">Frankliniella occidentalis</name>
    <name type="common">Western flower thrips</name>
    <name type="synonym">Euthrips occidentalis</name>
    <dbReference type="NCBI Taxonomy" id="133901"/>
    <lineage>
        <taxon>Eukaryota</taxon>
        <taxon>Metazoa</taxon>
        <taxon>Ecdysozoa</taxon>
        <taxon>Arthropoda</taxon>
        <taxon>Hexapoda</taxon>
        <taxon>Insecta</taxon>
        <taxon>Pterygota</taxon>
        <taxon>Neoptera</taxon>
        <taxon>Paraneoptera</taxon>
        <taxon>Thysanoptera</taxon>
        <taxon>Terebrantia</taxon>
        <taxon>Thripoidea</taxon>
        <taxon>Thripidae</taxon>
        <taxon>Frankliniella</taxon>
    </lineage>
</organism>
<proteinExistence type="predicted"/>
<gene>
    <name evidence="3" type="primary">LOC113209626</name>
</gene>
<dbReference type="GeneID" id="113209626"/>
<sequence>MSYTKFCFAALVSTPQQSTPKSARTKGSQKTPVLTPAPGQSRVIGVFPVTPRTPAHPLAVPITPQPTPLSGRAKVFAAWSSGNTPTTPAGMNIPSGSGSGVQNKVVQKAGQAPPDVIDNEKMLEYVTNKQVHTLTLKPLKSFLKGKIDRITGLKKEALVAAVYNLDVFKN</sequence>
<dbReference type="KEGG" id="foc:113209626"/>
<feature type="compositionally biased region" description="Polar residues" evidence="1">
    <location>
        <begin position="15"/>
        <end position="32"/>
    </location>
</feature>
<dbReference type="RefSeq" id="XP_026283048.1">
    <property type="nucleotide sequence ID" value="XM_026427263.2"/>
</dbReference>
<evidence type="ECO:0000256" key="1">
    <source>
        <dbReference type="SAM" id="MobiDB-lite"/>
    </source>
</evidence>
<protein>
    <submittedName>
        <fullName evidence="3">Uncharacterized protein LOC113209626</fullName>
    </submittedName>
</protein>
<evidence type="ECO:0000313" key="2">
    <source>
        <dbReference type="Proteomes" id="UP000504606"/>
    </source>
</evidence>